<comment type="caution">
    <text evidence="2">The sequence shown here is derived from an EMBL/GenBank/DDBJ whole genome shotgun (WGS) entry which is preliminary data.</text>
</comment>
<organism evidence="2 3">
    <name type="scientific">Vibrio halioticoli NBRC 102217</name>
    <dbReference type="NCBI Taxonomy" id="1219072"/>
    <lineage>
        <taxon>Bacteria</taxon>
        <taxon>Pseudomonadati</taxon>
        <taxon>Pseudomonadota</taxon>
        <taxon>Gammaproteobacteria</taxon>
        <taxon>Vibrionales</taxon>
        <taxon>Vibrionaceae</taxon>
        <taxon>Vibrio</taxon>
    </lineage>
</organism>
<feature type="transmembrane region" description="Helical" evidence="1">
    <location>
        <begin position="85"/>
        <end position="105"/>
    </location>
</feature>
<feature type="transmembrane region" description="Helical" evidence="1">
    <location>
        <begin position="12"/>
        <end position="32"/>
    </location>
</feature>
<dbReference type="AlphaFoldDB" id="V5HHB7"/>
<keyword evidence="3" id="KW-1185">Reference proteome</keyword>
<dbReference type="eggNOG" id="ENOG5032VT8">
    <property type="taxonomic scope" value="Bacteria"/>
</dbReference>
<name>V5HHB7_9VIBR</name>
<evidence type="ECO:0000313" key="3">
    <source>
        <dbReference type="Proteomes" id="UP000017800"/>
    </source>
</evidence>
<protein>
    <submittedName>
        <fullName evidence="2">Uncharacterized protein</fullName>
    </submittedName>
</protein>
<proteinExistence type="predicted"/>
<feature type="transmembrane region" description="Helical" evidence="1">
    <location>
        <begin position="111"/>
        <end position="136"/>
    </location>
</feature>
<gene>
    <name evidence="2" type="ORF">VHA01S_010_00310</name>
</gene>
<dbReference type="OrthoDB" id="5915482at2"/>
<dbReference type="EMBL" id="BAUJ01000010">
    <property type="protein sequence ID" value="GAD88805.1"/>
    <property type="molecule type" value="Genomic_DNA"/>
</dbReference>
<accession>V5HHB7</accession>
<evidence type="ECO:0000256" key="1">
    <source>
        <dbReference type="SAM" id="Phobius"/>
    </source>
</evidence>
<keyword evidence="1" id="KW-0472">Membrane</keyword>
<dbReference type="RefSeq" id="WP_023403186.1">
    <property type="nucleotide sequence ID" value="NZ_BAUJ01000010.1"/>
</dbReference>
<keyword evidence="1" id="KW-0812">Transmembrane</keyword>
<feature type="transmembrane region" description="Helical" evidence="1">
    <location>
        <begin position="148"/>
        <end position="172"/>
    </location>
</feature>
<feature type="transmembrane region" description="Helical" evidence="1">
    <location>
        <begin position="44"/>
        <end position="73"/>
    </location>
</feature>
<keyword evidence="1" id="KW-1133">Transmembrane helix</keyword>
<sequence length="231" mass="25424">MHIYAQLSTHILLPMTIGALAVLIIALLKGEICPGQRGRLHRQIPIIACLFFISAGAMPVFVIPAALLVYFSVQTKTGKTRDSGPIFLLWLALLSSLMLWLASIVSNQSLFLAGSLCLAISELIFLGAVLAHLLMIRAKTRLQAFHTLLPVAGVVSLMLVVLSVLIQAYWAWPTDTKWVLNAIISAFPALILAVFVWCWHLFRSSTAHILQVGVAWLCCMLGSYLLLPLFY</sequence>
<dbReference type="Proteomes" id="UP000017800">
    <property type="component" value="Unassembled WGS sequence"/>
</dbReference>
<feature type="transmembrane region" description="Helical" evidence="1">
    <location>
        <begin position="178"/>
        <end position="202"/>
    </location>
</feature>
<evidence type="ECO:0000313" key="2">
    <source>
        <dbReference type="EMBL" id="GAD88805.1"/>
    </source>
</evidence>
<reference evidence="2 3" key="1">
    <citation type="submission" date="2013-11" db="EMBL/GenBank/DDBJ databases">
        <title>Whole genome shotgun sequence of Vibrio halioticoli NBRC 102217.</title>
        <authorList>
            <person name="Isaki S."/>
            <person name="Kimura A."/>
            <person name="Ohji S."/>
            <person name="Hosoyama A."/>
            <person name="Fujita N."/>
            <person name="Hashimoto M."/>
            <person name="Hosoyama Y."/>
            <person name="Yamazoe A."/>
        </authorList>
    </citation>
    <scope>NUCLEOTIDE SEQUENCE [LARGE SCALE GENOMIC DNA]</scope>
    <source>
        <strain evidence="2 3">NBRC 102217</strain>
    </source>
</reference>
<feature type="transmembrane region" description="Helical" evidence="1">
    <location>
        <begin position="209"/>
        <end position="230"/>
    </location>
</feature>